<proteinExistence type="predicted"/>
<organism evidence="1 2">
    <name type="scientific">Acanthoscelides obtectus</name>
    <name type="common">Bean weevil</name>
    <name type="synonym">Bruchus obtectus</name>
    <dbReference type="NCBI Taxonomy" id="200917"/>
    <lineage>
        <taxon>Eukaryota</taxon>
        <taxon>Metazoa</taxon>
        <taxon>Ecdysozoa</taxon>
        <taxon>Arthropoda</taxon>
        <taxon>Hexapoda</taxon>
        <taxon>Insecta</taxon>
        <taxon>Pterygota</taxon>
        <taxon>Neoptera</taxon>
        <taxon>Endopterygota</taxon>
        <taxon>Coleoptera</taxon>
        <taxon>Polyphaga</taxon>
        <taxon>Cucujiformia</taxon>
        <taxon>Chrysomeloidea</taxon>
        <taxon>Chrysomelidae</taxon>
        <taxon>Bruchinae</taxon>
        <taxon>Bruchini</taxon>
        <taxon>Acanthoscelides</taxon>
    </lineage>
</organism>
<evidence type="ECO:0000313" key="2">
    <source>
        <dbReference type="Proteomes" id="UP001152888"/>
    </source>
</evidence>
<accession>A0A9P0PES0</accession>
<reference evidence="1" key="1">
    <citation type="submission" date="2022-03" db="EMBL/GenBank/DDBJ databases">
        <authorList>
            <person name="Sayadi A."/>
        </authorList>
    </citation>
    <scope>NUCLEOTIDE SEQUENCE</scope>
</reference>
<dbReference type="AlphaFoldDB" id="A0A9P0PES0"/>
<sequence length="100" mass="11932">MFFEYRSGSVQLLPNTKCLYLFTRKNVTLRFSNKNNIYRSNWFVSHICEVSSCFNINPLSEPCILLNKLEIVAGRRVFWYKQLEIVKNYLTNRPEFCCGY</sequence>
<gene>
    <name evidence="1" type="ORF">ACAOBT_LOCUS14317</name>
</gene>
<dbReference type="OrthoDB" id="63533at2759"/>
<comment type="caution">
    <text evidence="1">The sequence shown here is derived from an EMBL/GenBank/DDBJ whole genome shotgun (WGS) entry which is preliminary data.</text>
</comment>
<protein>
    <submittedName>
        <fullName evidence="1">Uncharacterized protein</fullName>
    </submittedName>
</protein>
<dbReference type="EMBL" id="CAKOFQ010006905">
    <property type="protein sequence ID" value="CAH1981097.1"/>
    <property type="molecule type" value="Genomic_DNA"/>
</dbReference>
<evidence type="ECO:0000313" key="1">
    <source>
        <dbReference type="EMBL" id="CAH1981097.1"/>
    </source>
</evidence>
<name>A0A9P0PES0_ACAOB</name>
<dbReference type="Proteomes" id="UP001152888">
    <property type="component" value="Unassembled WGS sequence"/>
</dbReference>
<keyword evidence="2" id="KW-1185">Reference proteome</keyword>